<dbReference type="EMBL" id="CP018258">
    <property type="protein sequence ID" value="APV43720.1"/>
    <property type="molecule type" value="Genomic_DNA"/>
</dbReference>
<reference evidence="13" key="1">
    <citation type="submission" date="2016-11" db="EMBL/GenBank/DDBJ databases">
        <title>Dehalogenimonas formicexedens sp. nov., a chlorinated alkane respiring bacterium isolated from contaminated groundwater.</title>
        <authorList>
            <person name="Key T.A."/>
            <person name="Bowman K.S."/>
            <person name="Lee I."/>
            <person name="Chun J."/>
            <person name="Albuquerque L."/>
            <person name="da Costa M.S."/>
            <person name="Rainey F.A."/>
            <person name="Moe W.M."/>
        </authorList>
    </citation>
    <scope>NUCLEOTIDE SEQUENCE [LARGE SCALE GENOMIC DNA]</scope>
    <source>
        <strain evidence="13">NSZ-14</strain>
    </source>
</reference>
<gene>
    <name evidence="12" type="primary">kynB</name>
    <name evidence="12" type="ORF">Dform_00360</name>
</gene>
<organism evidence="12 13">
    <name type="scientific">Dehalogenimonas formicexedens</name>
    <dbReference type="NCBI Taxonomy" id="1839801"/>
    <lineage>
        <taxon>Bacteria</taxon>
        <taxon>Bacillati</taxon>
        <taxon>Chloroflexota</taxon>
        <taxon>Dehalococcoidia</taxon>
        <taxon>Dehalococcoidales</taxon>
        <taxon>Dehalococcoidaceae</taxon>
        <taxon>Dehalogenimonas</taxon>
    </lineage>
</organism>
<dbReference type="AlphaFoldDB" id="A0A1P8F5L4"/>
<comment type="pathway">
    <text evidence="11">Amino-acid degradation; L-tryptophan degradation via kynurenine pathway; L-kynurenine from L-tryptophan: step 2/2.</text>
</comment>
<dbReference type="EC" id="3.5.1.9" evidence="4"/>
<evidence type="ECO:0000256" key="5">
    <source>
        <dbReference type="ARBA" id="ARBA00014889"/>
    </source>
</evidence>
<evidence type="ECO:0000256" key="4">
    <source>
        <dbReference type="ARBA" id="ARBA00012930"/>
    </source>
</evidence>
<dbReference type="Proteomes" id="UP000185934">
    <property type="component" value="Chromosome"/>
</dbReference>
<keyword evidence="9" id="KW-0823">Tryptophan catabolism</keyword>
<comment type="subunit">
    <text evidence="3">Homodimer.</text>
</comment>
<keyword evidence="13" id="KW-1185">Reference proteome</keyword>
<name>A0A1P8F5L4_9CHLR</name>
<dbReference type="FunFam" id="3.50.30.50:FF:000001">
    <property type="entry name" value="Kynurenine formamidase"/>
    <property type="match status" value="1"/>
</dbReference>
<comment type="cofactor">
    <cofactor evidence="1">
        <name>Zn(2+)</name>
        <dbReference type="ChEBI" id="CHEBI:29105"/>
    </cofactor>
</comment>
<keyword evidence="6" id="KW-0479">Metal-binding</keyword>
<comment type="catalytic activity">
    <reaction evidence="10">
        <text>N-formyl-L-kynurenine + H2O = L-kynurenine + formate + H(+)</text>
        <dbReference type="Rhea" id="RHEA:13009"/>
        <dbReference type="ChEBI" id="CHEBI:15377"/>
        <dbReference type="ChEBI" id="CHEBI:15378"/>
        <dbReference type="ChEBI" id="CHEBI:15740"/>
        <dbReference type="ChEBI" id="CHEBI:57959"/>
        <dbReference type="ChEBI" id="CHEBI:58629"/>
        <dbReference type="EC" id="3.5.1.9"/>
    </reaction>
</comment>
<dbReference type="KEGG" id="dfo:Dform_00360"/>
<dbReference type="GO" id="GO:0019441">
    <property type="term" value="P:L-tryptophan catabolic process to kynurenine"/>
    <property type="evidence" value="ECO:0007669"/>
    <property type="project" value="InterPro"/>
</dbReference>
<evidence type="ECO:0000256" key="6">
    <source>
        <dbReference type="ARBA" id="ARBA00022723"/>
    </source>
</evidence>
<dbReference type="Pfam" id="PF04199">
    <property type="entry name" value="Cyclase"/>
    <property type="match status" value="1"/>
</dbReference>
<dbReference type="PANTHER" id="PTHR31118:SF32">
    <property type="entry name" value="KYNURENINE FORMAMIDASE"/>
    <property type="match status" value="1"/>
</dbReference>
<evidence type="ECO:0000313" key="13">
    <source>
        <dbReference type="Proteomes" id="UP000185934"/>
    </source>
</evidence>
<dbReference type="InterPro" id="IPR037175">
    <property type="entry name" value="KFase_sf"/>
</dbReference>
<evidence type="ECO:0000256" key="8">
    <source>
        <dbReference type="ARBA" id="ARBA00022833"/>
    </source>
</evidence>
<evidence type="ECO:0000256" key="1">
    <source>
        <dbReference type="ARBA" id="ARBA00001947"/>
    </source>
</evidence>
<sequence length="215" mass="23355">MKNTSKSPWIDVSMPLRDGMVHWPGDPPFNVERIHDMDAGGSVNVSRLTMGSHSGTHIDAPKHFFKEGQGVASMSAETAIGVARVIQILDPVSIKPDELAGHHIRRGERILFKTLNSTRALNNDQFFNNYVFVSPEAADFLVSRAVRLVGIDYLSIGGFHNGGEVTHRTLLAGGVWIIEGLQLSGIEAGKYHLVCLPLSIDQGDGAPARAVIRPI</sequence>
<proteinExistence type="predicted"/>
<dbReference type="GO" id="GO:0004061">
    <property type="term" value="F:arylformamidase activity"/>
    <property type="evidence" value="ECO:0007669"/>
    <property type="project" value="UniProtKB-EC"/>
</dbReference>
<evidence type="ECO:0000256" key="9">
    <source>
        <dbReference type="ARBA" id="ARBA00023079"/>
    </source>
</evidence>
<dbReference type="OrthoDB" id="9796085at2"/>
<dbReference type="Gene3D" id="3.50.30.50">
    <property type="entry name" value="Putative cyclase"/>
    <property type="match status" value="1"/>
</dbReference>
<dbReference type="STRING" id="1839801.Dform_00360"/>
<dbReference type="RefSeq" id="WP_076003504.1">
    <property type="nucleotide sequence ID" value="NZ_CP018258.1"/>
</dbReference>
<accession>A0A1P8F5L4</accession>
<dbReference type="InterPro" id="IPR007325">
    <property type="entry name" value="KFase/CYL"/>
</dbReference>
<evidence type="ECO:0000256" key="7">
    <source>
        <dbReference type="ARBA" id="ARBA00022801"/>
    </source>
</evidence>
<protein>
    <recommendedName>
        <fullName evidence="5">Kynurenine formamidase</fullName>
        <ecNumber evidence="4">3.5.1.9</ecNumber>
    </recommendedName>
</protein>
<dbReference type="PANTHER" id="PTHR31118">
    <property type="entry name" value="CYCLASE-LIKE PROTEIN 2"/>
    <property type="match status" value="1"/>
</dbReference>
<comment type="function">
    <text evidence="2">Catalyzes the hydrolysis of N-formyl-L-kynurenine to L-kynurenine, the second step in the kynurenine pathway of tryptophan degradation.</text>
</comment>
<keyword evidence="8" id="KW-0862">Zinc</keyword>
<evidence type="ECO:0000256" key="3">
    <source>
        <dbReference type="ARBA" id="ARBA00011738"/>
    </source>
</evidence>
<keyword evidence="7 12" id="KW-0378">Hydrolase</keyword>
<dbReference type="SUPFAM" id="SSF102198">
    <property type="entry name" value="Putative cyclase"/>
    <property type="match status" value="1"/>
</dbReference>
<evidence type="ECO:0000256" key="2">
    <source>
        <dbReference type="ARBA" id="ARBA00002204"/>
    </source>
</evidence>
<evidence type="ECO:0000313" key="12">
    <source>
        <dbReference type="EMBL" id="APV43720.1"/>
    </source>
</evidence>
<evidence type="ECO:0000256" key="11">
    <source>
        <dbReference type="ARBA" id="ARBA00060547"/>
    </source>
</evidence>
<evidence type="ECO:0000256" key="10">
    <source>
        <dbReference type="ARBA" id="ARBA00048496"/>
    </source>
</evidence>
<dbReference type="GO" id="GO:0046872">
    <property type="term" value="F:metal ion binding"/>
    <property type="evidence" value="ECO:0007669"/>
    <property type="project" value="UniProtKB-KW"/>
</dbReference>